<dbReference type="EMBL" id="QTSX02007157">
    <property type="protein sequence ID" value="KAJ9050394.1"/>
    <property type="molecule type" value="Genomic_DNA"/>
</dbReference>
<gene>
    <name evidence="1" type="ORF">DSO57_1014834</name>
</gene>
<keyword evidence="2" id="KW-1185">Reference proteome</keyword>
<organism evidence="1 2">
    <name type="scientific">Entomophthora muscae</name>
    <dbReference type="NCBI Taxonomy" id="34485"/>
    <lineage>
        <taxon>Eukaryota</taxon>
        <taxon>Fungi</taxon>
        <taxon>Fungi incertae sedis</taxon>
        <taxon>Zoopagomycota</taxon>
        <taxon>Entomophthoromycotina</taxon>
        <taxon>Entomophthoromycetes</taxon>
        <taxon>Entomophthorales</taxon>
        <taxon>Entomophthoraceae</taxon>
        <taxon>Entomophthora</taxon>
    </lineage>
</organism>
<evidence type="ECO:0000313" key="1">
    <source>
        <dbReference type="EMBL" id="KAJ9050394.1"/>
    </source>
</evidence>
<sequence length="117" mass="13435">MELNISTETRKHSYTKAQNNSTPKAHRNIKASLKNSITPRTLKSKKVAREKMEKFISEKKARLELAFKNTISSIEKRCLDYLGTFTKEELEVTVSEAISSFPGIEEEIVLFKTRVNK</sequence>
<evidence type="ECO:0000313" key="2">
    <source>
        <dbReference type="Proteomes" id="UP001165960"/>
    </source>
</evidence>
<comment type="caution">
    <text evidence="1">The sequence shown here is derived from an EMBL/GenBank/DDBJ whole genome shotgun (WGS) entry which is preliminary data.</text>
</comment>
<proteinExistence type="predicted"/>
<accession>A0ACC2RK08</accession>
<reference evidence="1" key="1">
    <citation type="submission" date="2022-04" db="EMBL/GenBank/DDBJ databases">
        <title>Genome of the entomopathogenic fungus Entomophthora muscae.</title>
        <authorList>
            <person name="Elya C."/>
            <person name="Lovett B.R."/>
            <person name="Lee E."/>
            <person name="Macias A.M."/>
            <person name="Hajek A.E."/>
            <person name="De Bivort B.L."/>
            <person name="Kasson M.T."/>
            <person name="De Fine Licht H.H."/>
            <person name="Stajich J.E."/>
        </authorList>
    </citation>
    <scope>NUCLEOTIDE SEQUENCE</scope>
    <source>
        <strain evidence="1">Berkeley</strain>
    </source>
</reference>
<name>A0ACC2RK08_9FUNG</name>
<protein>
    <submittedName>
        <fullName evidence="1">Uncharacterized protein</fullName>
    </submittedName>
</protein>
<dbReference type="Proteomes" id="UP001165960">
    <property type="component" value="Unassembled WGS sequence"/>
</dbReference>